<feature type="non-terminal residue" evidence="1">
    <location>
        <position position="1"/>
    </location>
</feature>
<evidence type="ECO:0000313" key="2">
    <source>
        <dbReference type="Proteomes" id="UP000053711"/>
    </source>
</evidence>
<evidence type="ECO:0000313" key="1">
    <source>
        <dbReference type="EMBL" id="ERF65026.1"/>
    </source>
</evidence>
<name>A0ACB4UN38_9ACTN</name>
<accession>A0ACB4UN38</accession>
<keyword evidence="1" id="KW-0436">Ligase</keyword>
<keyword evidence="2" id="KW-1185">Reference proteome</keyword>
<gene>
    <name evidence="1" type="ORF">H640_06430</name>
</gene>
<comment type="caution">
    <text evidence="1">The sequence shown here is derived from an EMBL/GenBank/DDBJ whole genome shotgun (WGS) entry which is preliminary data.</text>
</comment>
<sequence>ALAKLDDDLQAEIRSELNVVALESFSSAGDLVDHSAKANFRSLGKRFAKATPKVAAAIAAADAAQLATDLASGPVSLPVAEVEGGQAIITAEDVIISERPREGWSVLNEQGETVALDLEITPQLARAGLARDVIRFIQDTRKQAGLDVSDRIELAWDVSGELAEAVEEHLGQITDEVLAVSTTRAERGADWAVEPDLDLAVQVVKV</sequence>
<dbReference type="Proteomes" id="UP000053711">
    <property type="component" value="Unassembled WGS sequence"/>
</dbReference>
<proteinExistence type="predicted"/>
<protein>
    <submittedName>
        <fullName evidence="1">Isoleucine--tRNA ligase</fullName>
    </submittedName>
</protein>
<reference evidence="1 2" key="1">
    <citation type="journal article" date="2013" name="BMC Genomics">
        <title>Comparative genomics reveals distinct host-interacting traits of three major human-associated propionibacteria.</title>
        <authorList>
            <person name="Mak T.N."/>
            <person name="Schmid M."/>
            <person name="Brzuszkiewicz E."/>
            <person name="Zeng G."/>
            <person name="Meyer R."/>
            <person name="Sfanos K.S."/>
            <person name="Brinkmann V."/>
            <person name="Meyer T.F."/>
            <person name="Bruggemann H."/>
        </authorList>
    </citation>
    <scope>NUCLEOTIDE SEQUENCE [LARGE SCALE GENOMIC DNA]</scope>
    <source>
        <strain evidence="1 2">TM11</strain>
    </source>
</reference>
<organism evidence="1 2">
    <name type="scientific">Cutibacterium granulosum TM11</name>
    <dbReference type="NCBI Taxonomy" id="1292373"/>
    <lineage>
        <taxon>Bacteria</taxon>
        <taxon>Bacillati</taxon>
        <taxon>Actinomycetota</taxon>
        <taxon>Actinomycetes</taxon>
        <taxon>Propionibacteriales</taxon>
        <taxon>Propionibacteriaceae</taxon>
        <taxon>Cutibacterium</taxon>
    </lineage>
</organism>
<dbReference type="EMBL" id="AOST01000056">
    <property type="protein sequence ID" value="ERF65026.1"/>
    <property type="molecule type" value="Genomic_DNA"/>
</dbReference>